<evidence type="ECO:0000256" key="3">
    <source>
        <dbReference type="ARBA" id="ARBA00022741"/>
    </source>
</evidence>
<dbReference type="InterPro" id="IPR002575">
    <property type="entry name" value="Aminoglycoside_PTrfase"/>
</dbReference>
<dbReference type="InterPro" id="IPR011009">
    <property type="entry name" value="Kinase-like_dom_sf"/>
</dbReference>
<evidence type="ECO:0000256" key="4">
    <source>
        <dbReference type="ARBA" id="ARBA00022777"/>
    </source>
</evidence>
<feature type="region of interest" description="Disordered" evidence="8">
    <location>
        <begin position="1"/>
        <end position="23"/>
    </location>
</feature>
<dbReference type="Gene3D" id="3.90.1200.10">
    <property type="match status" value="1"/>
</dbReference>
<sequence>MDEDASTGAERAGRPPLAGPPGTGVVVPRAVAALAGGEPATAVWRNELGGLTFRLGADRYVKWVARGTPGLDLAAEAARLAWAAPATPVPRVLGQGADDDGSWLVTAAMPGRSAVEHDARRAAVAVGLGLRRLHDALPVARCPFTWSAPDRLRRARDRLATGRGGPATWSAEHRGLSVTDALAVLRDPPPVERPVVCHGDACVPNTLVDDDGAWVGHVDLGSLGVADPWADLAVAAWSTEWNVGPGYTDEVYAAYGAAPDRERIAYYRLLWDLG</sequence>
<comment type="caution">
    <text evidence="10">The sequence shown here is derived from an EMBL/GenBank/DDBJ whole genome shotgun (WGS) entry which is preliminary data.</text>
</comment>
<dbReference type="PANTHER" id="PTHR21310:SF41">
    <property type="entry name" value="3'-PHOSPHOTRANSFERASE, PUTATIVE-RELATED"/>
    <property type="match status" value="1"/>
</dbReference>
<name>A0ABR8Z5R5_9MICO</name>
<dbReference type="Pfam" id="PF01636">
    <property type="entry name" value="APH"/>
    <property type="match status" value="1"/>
</dbReference>
<evidence type="ECO:0000256" key="7">
    <source>
        <dbReference type="PIRNR" id="PIRNR000706"/>
    </source>
</evidence>
<dbReference type="EMBL" id="JACSPO010000015">
    <property type="protein sequence ID" value="MBD8063670.1"/>
    <property type="molecule type" value="Genomic_DNA"/>
</dbReference>
<keyword evidence="4 7" id="KW-0418">Kinase</keyword>
<dbReference type="Proteomes" id="UP000661894">
    <property type="component" value="Unassembled WGS sequence"/>
</dbReference>
<evidence type="ECO:0000313" key="10">
    <source>
        <dbReference type="EMBL" id="MBD8063670.1"/>
    </source>
</evidence>
<evidence type="ECO:0000256" key="5">
    <source>
        <dbReference type="ARBA" id="ARBA00022840"/>
    </source>
</evidence>
<comment type="similarity">
    <text evidence="1 7">Belongs to the aminoglycoside phosphotransferase family.</text>
</comment>
<dbReference type="InterPro" id="IPR024165">
    <property type="entry name" value="Kan/Strep_kinase"/>
</dbReference>
<evidence type="ECO:0000256" key="1">
    <source>
        <dbReference type="ARBA" id="ARBA00006219"/>
    </source>
</evidence>
<keyword evidence="11" id="KW-1185">Reference proteome</keyword>
<dbReference type="PIRSF" id="PIRSF000706">
    <property type="entry name" value="Kanamycin_kin"/>
    <property type="match status" value="1"/>
</dbReference>
<evidence type="ECO:0000256" key="8">
    <source>
        <dbReference type="SAM" id="MobiDB-lite"/>
    </source>
</evidence>
<keyword evidence="6 7" id="KW-0046">Antibiotic resistance</keyword>
<dbReference type="Gene3D" id="3.30.200.20">
    <property type="entry name" value="Phosphorylase Kinase, domain 1"/>
    <property type="match status" value="1"/>
</dbReference>
<dbReference type="RefSeq" id="WP_251840769.1">
    <property type="nucleotide sequence ID" value="NZ_JACSPO010000015.1"/>
</dbReference>
<protein>
    <submittedName>
        <fullName evidence="10">Aminoglycoside 3'-phosphotransferase</fullName>
    </submittedName>
</protein>
<accession>A0ABR8Z5R5</accession>
<evidence type="ECO:0000256" key="2">
    <source>
        <dbReference type="ARBA" id="ARBA00022679"/>
    </source>
</evidence>
<evidence type="ECO:0000256" key="6">
    <source>
        <dbReference type="ARBA" id="ARBA00023251"/>
    </source>
</evidence>
<dbReference type="InterPro" id="IPR051678">
    <property type="entry name" value="AGP_Transferase"/>
</dbReference>
<gene>
    <name evidence="10" type="ORF">H9624_15225</name>
</gene>
<evidence type="ECO:0000313" key="11">
    <source>
        <dbReference type="Proteomes" id="UP000661894"/>
    </source>
</evidence>
<keyword evidence="2 7" id="KW-0808">Transferase</keyword>
<organism evidence="10 11">
    <name type="scientific">Oceanitalea stevensii</name>
    <dbReference type="NCBI Taxonomy" id="2763072"/>
    <lineage>
        <taxon>Bacteria</taxon>
        <taxon>Bacillati</taxon>
        <taxon>Actinomycetota</taxon>
        <taxon>Actinomycetes</taxon>
        <taxon>Micrococcales</taxon>
        <taxon>Bogoriellaceae</taxon>
        <taxon>Georgenia</taxon>
    </lineage>
</organism>
<dbReference type="CDD" id="cd05150">
    <property type="entry name" value="APH"/>
    <property type="match status" value="1"/>
</dbReference>
<feature type="domain" description="Aminoglycoside phosphotransferase" evidence="9">
    <location>
        <begin position="52"/>
        <end position="265"/>
    </location>
</feature>
<dbReference type="SUPFAM" id="SSF56112">
    <property type="entry name" value="Protein kinase-like (PK-like)"/>
    <property type="match status" value="1"/>
</dbReference>
<proteinExistence type="inferred from homology"/>
<dbReference type="PANTHER" id="PTHR21310">
    <property type="entry name" value="AMINOGLYCOSIDE PHOSPHOTRANSFERASE-RELATED-RELATED"/>
    <property type="match status" value="1"/>
</dbReference>
<keyword evidence="5 7" id="KW-0067">ATP-binding</keyword>
<reference evidence="10 11" key="1">
    <citation type="submission" date="2020-08" db="EMBL/GenBank/DDBJ databases">
        <title>A Genomic Blueprint of the Chicken Gut Microbiome.</title>
        <authorList>
            <person name="Gilroy R."/>
            <person name="Ravi A."/>
            <person name="Getino M."/>
            <person name="Pursley I."/>
            <person name="Horton D.L."/>
            <person name="Alikhan N.-F."/>
            <person name="Baker D."/>
            <person name="Gharbi K."/>
            <person name="Hall N."/>
            <person name="Watson M."/>
            <person name="Adriaenssens E.M."/>
            <person name="Foster-Nyarko E."/>
            <person name="Jarju S."/>
            <person name="Secka A."/>
            <person name="Antonio M."/>
            <person name="Oren A."/>
            <person name="Chaudhuri R."/>
            <person name="La Ragione R.M."/>
            <person name="Hildebrand F."/>
            <person name="Pallen M.J."/>
        </authorList>
    </citation>
    <scope>NUCLEOTIDE SEQUENCE [LARGE SCALE GENOMIC DNA]</scope>
    <source>
        <strain evidence="10 11">Sa1BUA1</strain>
    </source>
</reference>
<evidence type="ECO:0000259" key="9">
    <source>
        <dbReference type="Pfam" id="PF01636"/>
    </source>
</evidence>
<keyword evidence="3 7" id="KW-0547">Nucleotide-binding</keyword>